<reference evidence="1" key="2">
    <citation type="journal article" date="2023" name="IMA Fungus">
        <title>Comparative genomic study of the Penicillium genus elucidates a diverse pangenome and 15 lateral gene transfer events.</title>
        <authorList>
            <person name="Petersen C."/>
            <person name="Sorensen T."/>
            <person name="Nielsen M.R."/>
            <person name="Sondergaard T.E."/>
            <person name="Sorensen J.L."/>
            <person name="Fitzpatrick D.A."/>
            <person name="Frisvad J.C."/>
            <person name="Nielsen K.L."/>
        </authorList>
    </citation>
    <scope>NUCLEOTIDE SEQUENCE</scope>
    <source>
        <strain evidence="1">IBT 20477</strain>
    </source>
</reference>
<keyword evidence="2" id="KW-1185">Reference proteome</keyword>
<reference evidence="1" key="1">
    <citation type="submission" date="2022-11" db="EMBL/GenBank/DDBJ databases">
        <authorList>
            <person name="Petersen C."/>
        </authorList>
    </citation>
    <scope>NUCLEOTIDE SEQUENCE</scope>
    <source>
        <strain evidence="1">IBT 20477</strain>
    </source>
</reference>
<dbReference type="OrthoDB" id="426293at2759"/>
<dbReference type="AlphaFoldDB" id="A0A9W9T998"/>
<name>A0A9W9T998_9EURO</name>
<dbReference type="EMBL" id="JAPQKQ010000001">
    <property type="protein sequence ID" value="KAJ5214071.1"/>
    <property type="molecule type" value="Genomic_DNA"/>
</dbReference>
<dbReference type="Proteomes" id="UP001150942">
    <property type="component" value="Unassembled WGS sequence"/>
</dbReference>
<protein>
    <submittedName>
        <fullName evidence="1">Uncharacterized protein</fullName>
    </submittedName>
</protein>
<evidence type="ECO:0000313" key="2">
    <source>
        <dbReference type="Proteomes" id="UP001150942"/>
    </source>
</evidence>
<organism evidence="1 2">
    <name type="scientific">Penicillium cf. viridicatum</name>
    <dbReference type="NCBI Taxonomy" id="2972119"/>
    <lineage>
        <taxon>Eukaryota</taxon>
        <taxon>Fungi</taxon>
        <taxon>Dikarya</taxon>
        <taxon>Ascomycota</taxon>
        <taxon>Pezizomycotina</taxon>
        <taxon>Eurotiomycetes</taxon>
        <taxon>Eurotiomycetidae</taxon>
        <taxon>Eurotiales</taxon>
        <taxon>Aspergillaceae</taxon>
        <taxon>Penicillium</taxon>
    </lineage>
</organism>
<evidence type="ECO:0000313" key="1">
    <source>
        <dbReference type="EMBL" id="KAJ5214071.1"/>
    </source>
</evidence>
<gene>
    <name evidence="1" type="ORF">N7449_001240</name>
</gene>
<proteinExistence type="predicted"/>
<comment type="caution">
    <text evidence="1">The sequence shown here is derived from an EMBL/GenBank/DDBJ whole genome shotgun (WGS) entry which is preliminary data.</text>
</comment>
<sequence length="185" mass="20581">MELLDLPIELILITEEQLPTQADVSALIRSLPCLPGILQKRLYSRTKLSEVDFNFRWVCKMGNEGLASAMLSMGADILLSVDNLVSLMYPDHGRHDPRAHGDCEVPPHPTGSWPAKAKLIFNYDRLHELELGKKLGEYDTCKTPIDQALYDGNRELVQVLLADIRVELSASSLTAASRGGHEDMI</sequence>
<accession>A0A9W9T998</accession>